<dbReference type="Pfam" id="PF00392">
    <property type="entry name" value="GntR"/>
    <property type="match status" value="1"/>
</dbReference>
<dbReference type="PANTHER" id="PTHR43537">
    <property type="entry name" value="TRANSCRIPTIONAL REGULATOR, GNTR FAMILY"/>
    <property type="match status" value="1"/>
</dbReference>
<keyword evidence="3" id="KW-0804">Transcription</keyword>
<sequence length="206" mass="23379">MGELAPESYIVESQIAADLGVSRGPIRAALQNLQQEGLVRSLPNGRTVVVGFSLKAAADTFDFRLMLEHKALELVIANDMVDFFPLFSVIEQIRETDARFRDGKESIDDLVQEISAADIQFHRSIMIMSENVPLLQAWNLIANTMHTALNISNSTHYPSFHDYFREHKSFSDLIIQRNPEVLETIVEHITKAKTLVIDRLKMRKLT</sequence>
<proteinExistence type="predicted"/>
<dbReference type="AlphaFoldDB" id="A0A7X0VEA7"/>
<accession>A0A7X0VEA7</accession>
<evidence type="ECO:0000256" key="2">
    <source>
        <dbReference type="ARBA" id="ARBA00023125"/>
    </source>
</evidence>
<dbReference type="EMBL" id="JACJVP010000011">
    <property type="protein sequence ID" value="MBB6670807.1"/>
    <property type="molecule type" value="Genomic_DNA"/>
</dbReference>
<reference evidence="5 6" key="1">
    <citation type="submission" date="2020-08" db="EMBL/GenBank/DDBJ databases">
        <title>Cohnella phylogeny.</title>
        <authorList>
            <person name="Dunlap C."/>
        </authorList>
    </citation>
    <scope>NUCLEOTIDE SEQUENCE [LARGE SCALE GENOMIC DNA]</scope>
    <source>
        <strain evidence="5 6">DSM 28246</strain>
    </source>
</reference>
<evidence type="ECO:0000259" key="4">
    <source>
        <dbReference type="PROSITE" id="PS50949"/>
    </source>
</evidence>
<dbReference type="PRINTS" id="PR00035">
    <property type="entry name" value="HTHGNTR"/>
</dbReference>
<dbReference type="PROSITE" id="PS50949">
    <property type="entry name" value="HTH_GNTR"/>
    <property type="match status" value="1"/>
</dbReference>
<dbReference type="SMART" id="SM00345">
    <property type="entry name" value="HTH_GNTR"/>
    <property type="match status" value="1"/>
</dbReference>
<dbReference type="Gene3D" id="1.10.10.10">
    <property type="entry name" value="Winged helix-like DNA-binding domain superfamily/Winged helix DNA-binding domain"/>
    <property type="match status" value="1"/>
</dbReference>
<organism evidence="5 6">
    <name type="scientific">Cohnella nanjingensis</name>
    <dbReference type="NCBI Taxonomy" id="1387779"/>
    <lineage>
        <taxon>Bacteria</taxon>
        <taxon>Bacillati</taxon>
        <taxon>Bacillota</taxon>
        <taxon>Bacilli</taxon>
        <taxon>Bacillales</taxon>
        <taxon>Paenibacillaceae</taxon>
        <taxon>Cohnella</taxon>
    </lineage>
</organism>
<dbReference type="Proteomes" id="UP000547209">
    <property type="component" value="Unassembled WGS sequence"/>
</dbReference>
<dbReference type="GO" id="GO:0003677">
    <property type="term" value="F:DNA binding"/>
    <property type="evidence" value="ECO:0007669"/>
    <property type="project" value="UniProtKB-KW"/>
</dbReference>
<dbReference type="InterPro" id="IPR011711">
    <property type="entry name" value="GntR_C"/>
</dbReference>
<dbReference type="InterPro" id="IPR008920">
    <property type="entry name" value="TF_FadR/GntR_C"/>
</dbReference>
<keyword evidence="2" id="KW-0238">DNA-binding</keyword>
<feature type="domain" description="HTH gntR-type" evidence="4">
    <location>
        <begin position="1"/>
        <end position="52"/>
    </location>
</feature>
<protein>
    <submittedName>
        <fullName evidence="5">GntR family transcriptional regulator</fullName>
    </submittedName>
</protein>
<keyword evidence="1" id="KW-0805">Transcription regulation</keyword>
<evidence type="ECO:0000313" key="5">
    <source>
        <dbReference type="EMBL" id="MBB6670807.1"/>
    </source>
</evidence>
<dbReference type="InterPro" id="IPR000524">
    <property type="entry name" value="Tscrpt_reg_HTH_GntR"/>
</dbReference>
<dbReference type="InterPro" id="IPR036388">
    <property type="entry name" value="WH-like_DNA-bd_sf"/>
</dbReference>
<keyword evidence="6" id="KW-1185">Reference proteome</keyword>
<dbReference type="InterPro" id="IPR036390">
    <property type="entry name" value="WH_DNA-bd_sf"/>
</dbReference>
<dbReference type="GO" id="GO:0003700">
    <property type="term" value="F:DNA-binding transcription factor activity"/>
    <property type="evidence" value="ECO:0007669"/>
    <property type="project" value="InterPro"/>
</dbReference>
<evidence type="ECO:0000256" key="3">
    <source>
        <dbReference type="ARBA" id="ARBA00023163"/>
    </source>
</evidence>
<gene>
    <name evidence="5" type="ORF">H7C19_08915</name>
</gene>
<evidence type="ECO:0000313" key="6">
    <source>
        <dbReference type="Proteomes" id="UP000547209"/>
    </source>
</evidence>
<evidence type="ECO:0000256" key="1">
    <source>
        <dbReference type="ARBA" id="ARBA00023015"/>
    </source>
</evidence>
<comment type="caution">
    <text evidence="5">The sequence shown here is derived from an EMBL/GenBank/DDBJ whole genome shotgun (WGS) entry which is preliminary data.</text>
</comment>
<dbReference type="Gene3D" id="1.20.120.530">
    <property type="entry name" value="GntR ligand-binding domain-like"/>
    <property type="match status" value="1"/>
</dbReference>
<dbReference type="PANTHER" id="PTHR43537:SF24">
    <property type="entry name" value="GLUCONATE OPERON TRANSCRIPTIONAL REPRESSOR"/>
    <property type="match status" value="1"/>
</dbReference>
<name>A0A7X0VEA7_9BACL</name>
<dbReference type="Pfam" id="PF07729">
    <property type="entry name" value="FCD"/>
    <property type="match status" value="1"/>
</dbReference>
<dbReference type="SUPFAM" id="SSF46785">
    <property type="entry name" value="Winged helix' DNA-binding domain"/>
    <property type="match status" value="1"/>
</dbReference>
<dbReference type="SUPFAM" id="SSF48008">
    <property type="entry name" value="GntR ligand-binding domain-like"/>
    <property type="match status" value="1"/>
</dbReference>